<keyword evidence="2" id="KW-0808">Transferase</keyword>
<feature type="domain" description="Aminoglycoside phosphotransferase" evidence="1">
    <location>
        <begin position="26"/>
        <end position="246"/>
    </location>
</feature>
<dbReference type="RefSeq" id="WP_014403418.1">
    <property type="nucleotide sequence ID" value="NC_017033.1"/>
</dbReference>
<sequence>MPHINDRASQRLEWARRITGKHAITLCPASADASFRSYWRIDGIPSGRLLMDSPPELEDPLPWLNIGRRLSDAGLHVPAVYEADLEQGLLLIEDLGDRLYLGELNDDSADDLYGDAMQALLRMQTAVDATGLTLYDTAFLQREMDLLPEWYLGRHLGLDPEPWQEALQTVFQVLTDNAAEQPQGFVHRDYHSRNLLLSDAGNPAIIDFQGALLGPLTYDLASLLRDCYIRWPDQQVEGWVEAYRRQLIACGRLQEDVAPARFLRWFDLTGLQRHLKVLGLFCRLAWRDGKHGYLADLPLVLDYVRHVAARYPELQALSRLPAATARTEAPGA</sequence>
<accession>H8L2Q6</accession>
<protein>
    <submittedName>
        <fullName evidence="2">Aminoglycoside phosphotransferase</fullName>
    </submittedName>
</protein>
<organism evidence="2 3">
    <name type="scientific">Frateuria aurantia (strain ATCC 33424 / DSM 6220 / KCTC 2777 / LMG 1558 / NBRC 3245 / NCIMB 13370)</name>
    <name type="common">Acetobacter aurantius</name>
    <dbReference type="NCBI Taxonomy" id="767434"/>
    <lineage>
        <taxon>Bacteria</taxon>
        <taxon>Pseudomonadati</taxon>
        <taxon>Pseudomonadota</taxon>
        <taxon>Gammaproteobacteria</taxon>
        <taxon>Lysobacterales</taxon>
        <taxon>Rhodanobacteraceae</taxon>
        <taxon>Frateuria</taxon>
    </lineage>
</organism>
<dbReference type="InterPro" id="IPR011009">
    <property type="entry name" value="Kinase-like_dom_sf"/>
</dbReference>
<evidence type="ECO:0000313" key="3">
    <source>
        <dbReference type="Proteomes" id="UP000005234"/>
    </source>
</evidence>
<name>H8L2Q6_FRAAD</name>
<dbReference type="HOGENOM" id="CLU_021467_1_0_6"/>
<dbReference type="OrthoDB" id="9809275at2"/>
<dbReference type="GO" id="GO:0016740">
    <property type="term" value="F:transferase activity"/>
    <property type="evidence" value="ECO:0007669"/>
    <property type="project" value="UniProtKB-KW"/>
</dbReference>
<dbReference type="Pfam" id="PF01636">
    <property type="entry name" value="APH"/>
    <property type="match status" value="1"/>
</dbReference>
<dbReference type="EMBL" id="CP003350">
    <property type="protein sequence ID" value="AFC86415.1"/>
    <property type="molecule type" value="Genomic_DNA"/>
</dbReference>
<evidence type="ECO:0000259" key="1">
    <source>
        <dbReference type="Pfam" id="PF01636"/>
    </source>
</evidence>
<dbReference type="eggNOG" id="COG3178">
    <property type="taxonomic scope" value="Bacteria"/>
</dbReference>
<evidence type="ECO:0000313" key="2">
    <source>
        <dbReference type="EMBL" id="AFC86415.1"/>
    </source>
</evidence>
<reference evidence="2" key="1">
    <citation type="submission" date="2012-02" db="EMBL/GenBank/DDBJ databases">
        <title>The complete genome of Frateuria aurantia DSM 6220.</title>
        <authorList>
            <consortium name="US DOE Joint Genome Institute (JGI-PGF)"/>
            <person name="Lucas S."/>
            <person name="Copeland A."/>
            <person name="Lapidus A."/>
            <person name="Glavina del Rio T."/>
            <person name="Dalin E."/>
            <person name="Tice H."/>
            <person name="Bruce D."/>
            <person name="Goodwin L."/>
            <person name="Pitluck S."/>
            <person name="Peters L."/>
            <person name="Ovchinnikova G."/>
            <person name="Teshima H."/>
            <person name="Kyrpides N."/>
            <person name="Mavromatis K."/>
            <person name="Ivanova N."/>
            <person name="Brettin T."/>
            <person name="Detter J.C."/>
            <person name="Han C."/>
            <person name="Larimer F."/>
            <person name="Land M."/>
            <person name="Hauser L."/>
            <person name="Markowitz V."/>
            <person name="Cheng J.-F."/>
            <person name="Hugenholtz P."/>
            <person name="Woyke T."/>
            <person name="Wu D."/>
            <person name="Brambilla E."/>
            <person name="Klenk H.-P."/>
            <person name="Eisen J.A."/>
        </authorList>
    </citation>
    <scope>NUCLEOTIDE SEQUENCE</scope>
    <source>
        <strain evidence="2">DSM 6220</strain>
    </source>
</reference>
<keyword evidence="3" id="KW-1185">Reference proteome</keyword>
<dbReference type="AlphaFoldDB" id="H8L2Q6"/>
<dbReference type="SUPFAM" id="SSF56112">
    <property type="entry name" value="Protein kinase-like (PK-like)"/>
    <property type="match status" value="1"/>
</dbReference>
<proteinExistence type="predicted"/>
<gene>
    <name evidence="2" type="ordered locus">Fraau_2031</name>
</gene>
<dbReference type="STRING" id="767434.Fraau_2031"/>
<dbReference type="KEGG" id="fau:Fraau_2031"/>
<dbReference type="Gene3D" id="3.90.1200.10">
    <property type="match status" value="1"/>
</dbReference>
<dbReference type="Gene3D" id="3.30.200.20">
    <property type="entry name" value="Phosphorylase Kinase, domain 1"/>
    <property type="match status" value="1"/>
</dbReference>
<dbReference type="Proteomes" id="UP000005234">
    <property type="component" value="Chromosome"/>
</dbReference>
<dbReference type="InterPro" id="IPR002575">
    <property type="entry name" value="Aminoglycoside_PTrfase"/>
</dbReference>